<feature type="transmembrane region" description="Helical" evidence="27">
    <location>
        <begin position="417"/>
        <end position="435"/>
    </location>
</feature>
<reference evidence="29" key="3">
    <citation type="submission" date="2023-05" db="EMBL/GenBank/DDBJ databases">
        <authorList>
            <person name="Smith C.H."/>
        </authorList>
    </citation>
    <scope>NUCLEOTIDE SEQUENCE</scope>
    <source>
        <strain evidence="29">CHS0354</strain>
        <tissue evidence="29">Mantle</tissue>
    </source>
</reference>
<feature type="transmembrane region" description="Helical" evidence="27">
    <location>
        <begin position="223"/>
        <end position="243"/>
    </location>
</feature>
<dbReference type="GO" id="GO:0046942">
    <property type="term" value="P:carboxylic acid transport"/>
    <property type="evidence" value="ECO:0007669"/>
    <property type="project" value="UniProtKB-ARBA"/>
</dbReference>
<evidence type="ECO:0000256" key="26">
    <source>
        <dbReference type="SAM" id="MobiDB-lite"/>
    </source>
</evidence>
<keyword evidence="5" id="KW-0813">Transport</keyword>
<evidence type="ECO:0000256" key="8">
    <source>
        <dbReference type="ARBA" id="ARBA00022847"/>
    </source>
</evidence>
<dbReference type="InterPro" id="IPR011701">
    <property type="entry name" value="MFS"/>
</dbReference>
<comment type="function">
    <text evidence="21">Receptor for CM101, a polysaccharide produced by group B Streptococcus with antipathoangiogenic properties.</text>
</comment>
<dbReference type="FunFam" id="1.20.1250.20:FF:000003">
    <property type="entry name" value="Solute carrier family 17 member 3"/>
    <property type="match status" value="1"/>
</dbReference>
<comment type="catalytic activity">
    <reaction evidence="19">
        <text>L-glutamate(out) = L-glutamate(in)</text>
        <dbReference type="Rhea" id="RHEA:66336"/>
        <dbReference type="ChEBI" id="CHEBI:29985"/>
    </reaction>
    <physiologicalReaction direction="left-to-right" evidence="19">
        <dbReference type="Rhea" id="RHEA:66337"/>
    </physiologicalReaction>
</comment>
<keyword evidence="9 27" id="KW-1133">Transmembrane helix</keyword>
<dbReference type="InterPro" id="IPR020846">
    <property type="entry name" value="MFS_dom"/>
</dbReference>
<comment type="catalytic activity">
    <reaction evidence="15">
        <text>2 nitrate(out) + H(+)(out) = 2 nitrate(in) + H(+)(in)</text>
        <dbReference type="Rhea" id="RHEA:71539"/>
        <dbReference type="ChEBI" id="CHEBI:15378"/>
        <dbReference type="ChEBI" id="CHEBI:17632"/>
    </reaction>
    <physiologicalReaction direction="left-to-right" evidence="15">
        <dbReference type="Rhea" id="RHEA:71540"/>
    </physiologicalReaction>
</comment>
<feature type="transmembrane region" description="Helical" evidence="27">
    <location>
        <begin position="192"/>
        <end position="211"/>
    </location>
</feature>
<dbReference type="InterPro" id="IPR036259">
    <property type="entry name" value="MFS_trans_sf"/>
</dbReference>
<evidence type="ECO:0000256" key="12">
    <source>
        <dbReference type="ARBA" id="ARBA00023180"/>
    </source>
</evidence>
<evidence type="ECO:0000256" key="17">
    <source>
        <dbReference type="ARBA" id="ARBA00050625"/>
    </source>
</evidence>
<keyword evidence="13" id="KW-0458">Lysosome</keyword>
<evidence type="ECO:0000256" key="21">
    <source>
        <dbReference type="ARBA" id="ARBA00056891"/>
    </source>
</evidence>
<comment type="catalytic activity">
    <reaction evidence="16">
        <text>L-aspartate(out) = L-aspartate(in)</text>
        <dbReference type="Rhea" id="RHEA:66332"/>
        <dbReference type="ChEBI" id="CHEBI:29991"/>
    </reaction>
    <physiologicalReaction direction="left-to-right" evidence="16">
        <dbReference type="Rhea" id="RHEA:66333"/>
    </physiologicalReaction>
</comment>
<feature type="transmembrane region" description="Helical" evidence="27">
    <location>
        <begin position="384"/>
        <end position="405"/>
    </location>
</feature>
<dbReference type="GO" id="GO:0005765">
    <property type="term" value="C:lysosomal membrane"/>
    <property type="evidence" value="ECO:0007669"/>
    <property type="project" value="UniProtKB-SubCell"/>
</dbReference>
<evidence type="ECO:0000256" key="18">
    <source>
        <dbReference type="ARBA" id="ARBA00051403"/>
    </source>
</evidence>
<comment type="caution">
    <text evidence="29">The sequence shown here is derived from an EMBL/GenBank/DDBJ whole genome shotgun (WGS) entry which is preliminary data.</text>
</comment>
<feature type="domain" description="Major facilitator superfamily (MFS) profile" evidence="28">
    <location>
        <begin position="64"/>
        <end position="479"/>
    </location>
</feature>
<feature type="transmembrane region" description="Helical" evidence="27">
    <location>
        <begin position="455"/>
        <end position="474"/>
    </location>
</feature>
<feature type="compositionally biased region" description="Basic and acidic residues" evidence="26">
    <location>
        <begin position="17"/>
        <end position="30"/>
    </location>
</feature>
<dbReference type="PANTHER" id="PTHR11662:SF455">
    <property type="entry name" value="GH23975P"/>
    <property type="match status" value="1"/>
</dbReference>
<evidence type="ECO:0000313" key="29">
    <source>
        <dbReference type="EMBL" id="KAK3590657.1"/>
    </source>
</evidence>
<dbReference type="InterPro" id="IPR050382">
    <property type="entry name" value="MFS_Na/Anion_cotransporter"/>
</dbReference>
<feature type="transmembrane region" description="Helical" evidence="27">
    <location>
        <begin position="104"/>
        <end position="124"/>
    </location>
</feature>
<evidence type="ECO:0000256" key="24">
    <source>
        <dbReference type="ARBA" id="ARBA00081195"/>
    </source>
</evidence>
<feature type="transmembrane region" description="Helical" evidence="27">
    <location>
        <begin position="317"/>
        <end position="339"/>
    </location>
</feature>
<evidence type="ECO:0000256" key="19">
    <source>
        <dbReference type="ARBA" id="ARBA00051447"/>
    </source>
</evidence>
<dbReference type="EMBL" id="JAEAOA010000486">
    <property type="protein sequence ID" value="KAK3590657.1"/>
    <property type="molecule type" value="Genomic_DNA"/>
</dbReference>
<dbReference type="Proteomes" id="UP001195483">
    <property type="component" value="Unassembled WGS sequence"/>
</dbReference>
<feature type="region of interest" description="Disordered" evidence="26">
    <location>
        <begin position="1"/>
        <end position="30"/>
    </location>
</feature>
<evidence type="ECO:0000313" key="30">
    <source>
        <dbReference type="Proteomes" id="UP001195483"/>
    </source>
</evidence>
<comment type="catalytic activity">
    <reaction evidence="20">
        <text>D-glucuronate(out) + H(+)(out) = D-glucuronate(in) + H(+)(in)</text>
        <dbReference type="Rhea" id="RHEA:72591"/>
        <dbReference type="ChEBI" id="CHEBI:15378"/>
        <dbReference type="ChEBI" id="CHEBI:58720"/>
    </reaction>
    <physiologicalReaction direction="left-to-right" evidence="20">
        <dbReference type="Rhea" id="RHEA:72592"/>
    </physiologicalReaction>
</comment>
<protein>
    <recommendedName>
        <fullName evidence="22">Sialin</fullName>
    </recommendedName>
    <alternativeName>
        <fullName evidence="25">H(+)/nitrate cotransporter</fullName>
    </alternativeName>
    <alternativeName>
        <fullName evidence="23">H(+)/sialic acid cotransporter</fullName>
    </alternativeName>
    <alternativeName>
        <fullName evidence="24">Vesicular excitatory amino acid transporter</fullName>
    </alternativeName>
</protein>
<sequence length="609" mass="67210">MSQSLRRISEETSQGDEESHERSRFEPAHEQHELLDTPHSMLRIPKRYILAVMAFFGFCNVYALRVNLSVGIVAMTTNHTVIIDGNKTLMTFPDFNWGGKLQGMILGSFFYGYIVTQLPGGFLANKFGGKYLFGGGIFLTGVFTLLTPLCARWSVYLLIAIRVFEGFFEGVTYPSIHSIWSKWAPPQERTKLATFAFSGSYVGTVISLPVSGALADSRAGWPAIFYVFGSIAVLWFLLWCFIVSESPAMHPTISNQELEYIQGNIGYTDEQVQNIKPPWCSILTSPAVWAIVAAHVAENWGFYTWLTELPTFMKHVLNFSLSQSGFLAALPYLVMAVVVMTSGQLADSLRSKIKVSTERVRKMFTCGAFLCQLVFMIAAGFTRTAVACITSLTLAVGFGGFAWGGFSVNHLDIAPQYASILMGISNTFATLPGIISPGLTSLIVEDKSNPSQWQIVFFLAAGIYLVGAVIYGIFASGNRQKWAEVPTGYIPHSSSHNPTFAFPVIDRKESNLLSMHLVLSSRISRNLEQSELSCSAAMILRALDVAGVKLASRIKAAYSTLSNFLSVDIFFHDLGGQQSDTGPAVNFHYLFFVPISPCWQKQRHAPSLY</sequence>
<organism evidence="29 30">
    <name type="scientific">Potamilus streckersoni</name>
    <dbReference type="NCBI Taxonomy" id="2493646"/>
    <lineage>
        <taxon>Eukaryota</taxon>
        <taxon>Metazoa</taxon>
        <taxon>Spiralia</taxon>
        <taxon>Lophotrochozoa</taxon>
        <taxon>Mollusca</taxon>
        <taxon>Bivalvia</taxon>
        <taxon>Autobranchia</taxon>
        <taxon>Heteroconchia</taxon>
        <taxon>Palaeoheterodonta</taxon>
        <taxon>Unionida</taxon>
        <taxon>Unionoidea</taxon>
        <taxon>Unionidae</taxon>
        <taxon>Ambleminae</taxon>
        <taxon>Lampsilini</taxon>
        <taxon>Potamilus</taxon>
    </lineage>
</organism>
<keyword evidence="10" id="KW-0770">Synapse</keyword>
<gene>
    <name evidence="29" type="ORF">CHS0354_007155</name>
</gene>
<reference evidence="29" key="1">
    <citation type="journal article" date="2021" name="Genome Biol. Evol.">
        <title>A High-Quality Reference Genome for a Parasitic Bivalve with Doubly Uniparental Inheritance (Bivalvia: Unionida).</title>
        <authorList>
            <person name="Smith C.H."/>
        </authorList>
    </citation>
    <scope>NUCLEOTIDE SEQUENCE</scope>
    <source>
        <strain evidence="29">CHS0354</strain>
    </source>
</reference>
<evidence type="ECO:0000256" key="2">
    <source>
        <dbReference type="ARBA" id="ARBA00004554"/>
    </source>
</evidence>
<keyword evidence="30" id="KW-1185">Reference proteome</keyword>
<comment type="catalytic activity">
    <reaction evidence="17">
        <text>N-acetylneuraminate(in) + H(+)(in) = N-acetylneuraminate(out) + H(+)(out)</text>
        <dbReference type="Rhea" id="RHEA:28987"/>
        <dbReference type="ChEBI" id="CHEBI:15378"/>
        <dbReference type="ChEBI" id="CHEBI:35418"/>
    </reaction>
    <physiologicalReaction direction="right-to-left" evidence="17">
        <dbReference type="Rhea" id="RHEA:28989"/>
    </physiologicalReaction>
</comment>
<comment type="catalytic activity">
    <reaction evidence="18">
        <text>N-acetyl-L-aspartyl-L-glutamate(out) = N-acetyl-L-aspartyl-L-glutamate(in)</text>
        <dbReference type="Rhea" id="RHEA:72599"/>
        <dbReference type="ChEBI" id="CHEBI:76931"/>
    </reaction>
    <physiologicalReaction direction="left-to-right" evidence="18">
        <dbReference type="Rhea" id="RHEA:72600"/>
    </physiologicalReaction>
</comment>
<reference evidence="29" key="2">
    <citation type="journal article" date="2021" name="Genome Biol. Evol.">
        <title>Developing a high-quality reference genome for a parasitic bivalve with doubly uniparental inheritance (Bivalvia: Unionida).</title>
        <authorList>
            <person name="Smith C.H."/>
        </authorList>
    </citation>
    <scope>NUCLEOTIDE SEQUENCE</scope>
    <source>
        <strain evidence="29">CHS0354</strain>
        <tissue evidence="29">Mantle</tissue>
    </source>
</reference>
<evidence type="ECO:0000256" key="13">
    <source>
        <dbReference type="ARBA" id="ARBA00023228"/>
    </source>
</evidence>
<evidence type="ECO:0000256" key="23">
    <source>
        <dbReference type="ARBA" id="ARBA00080244"/>
    </source>
</evidence>
<evidence type="ECO:0000259" key="28">
    <source>
        <dbReference type="PROSITE" id="PS50850"/>
    </source>
</evidence>
<evidence type="ECO:0000256" key="4">
    <source>
        <dbReference type="ARBA" id="ARBA00004656"/>
    </source>
</evidence>
<keyword evidence="6" id="KW-1003">Cell membrane</keyword>
<proteinExistence type="predicted"/>
<dbReference type="SUPFAM" id="SSF103473">
    <property type="entry name" value="MFS general substrate transporter"/>
    <property type="match status" value="1"/>
</dbReference>
<dbReference type="GO" id="GO:0016323">
    <property type="term" value="C:basolateral plasma membrane"/>
    <property type="evidence" value="ECO:0007669"/>
    <property type="project" value="UniProtKB-SubCell"/>
</dbReference>
<evidence type="ECO:0000256" key="7">
    <source>
        <dbReference type="ARBA" id="ARBA00022692"/>
    </source>
</evidence>
<dbReference type="GO" id="GO:0015293">
    <property type="term" value="F:symporter activity"/>
    <property type="evidence" value="ECO:0007669"/>
    <property type="project" value="UniProtKB-KW"/>
</dbReference>
<evidence type="ECO:0000256" key="20">
    <source>
        <dbReference type="ARBA" id="ARBA00051612"/>
    </source>
</evidence>
<dbReference type="PANTHER" id="PTHR11662">
    <property type="entry name" value="SOLUTE CARRIER FAMILY 17"/>
    <property type="match status" value="1"/>
</dbReference>
<feature type="transmembrane region" description="Helical" evidence="27">
    <location>
        <begin position="131"/>
        <end position="149"/>
    </location>
</feature>
<evidence type="ECO:0000256" key="25">
    <source>
        <dbReference type="ARBA" id="ARBA00081925"/>
    </source>
</evidence>
<evidence type="ECO:0000256" key="16">
    <source>
        <dbReference type="ARBA" id="ARBA00050554"/>
    </source>
</evidence>
<evidence type="ECO:0000256" key="15">
    <source>
        <dbReference type="ARBA" id="ARBA00050101"/>
    </source>
</evidence>
<evidence type="ECO:0000256" key="9">
    <source>
        <dbReference type="ARBA" id="ARBA00022989"/>
    </source>
</evidence>
<evidence type="ECO:0000256" key="6">
    <source>
        <dbReference type="ARBA" id="ARBA00022475"/>
    </source>
</evidence>
<dbReference type="CDD" id="cd17318">
    <property type="entry name" value="MFS_SLC17"/>
    <property type="match status" value="1"/>
</dbReference>
<evidence type="ECO:0000256" key="22">
    <source>
        <dbReference type="ARBA" id="ARBA00069713"/>
    </source>
</evidence>
<evidence type="ECO:0000256" key="27">
    <source>
        <dbReference type="SAM" id="Phobius"/>
    </source>
</evidence>
<dbReference type="Gene3D" id="1.20.1250.20">
    <property type="entry name" value="MFS general substrate transporter like domains"/>
    <property type="match status" value="2"/>
</dbReference>
<feature type="transmembrane region" description="Helical" evidence="27">
    <location>
        <begin position="360"/>
        <end position="378"/>
    </location>
</feature>
<dbReference type="Pfam" id="PF07690">
    <property type="entry name" value="MFS_1"/>
    <property type="match status" value="1"/>
</dbReference>
<evidence type="ECO:0000256" key="5">
    <source>
        <dbReference type="ARBA" id="ARBA00022448"/>
    </source>
</evidence>
<evidence type="ECO:0000256" key="1">
    <source>
        <dbReference type="ARBA" id="ARBA00004432"/>
    </source>
</evidence>
<keyword evidence="8" id="KW-0769">Symport</keyword>
<evidence type="ECO:0000256" key="10">
    <source>
        <dbReference type="ARBA" id="ARBA00023018"/>
    </source>
</evidence>
<keyword evidence="7 27" id="KW-0812">Transmembrane</keyword>
<dbReference type="PROSITE" id="PS50850">
    <property type="entry name" value="MFS"/>
    <property type="match status" value="1"/>
</dbReference>
<evidence type="ECO:0000256" key="3">
    <source>
        <dbReference type="ARBA" id="ARBA00004638"/>
    </source>
</evidence>
<name>A0AAE0VVF2_9BIVA</name>
<evidence type="ECO:0000256" key="11">
    <source>
        <dbReference type="ARBA" id="ARBA00023136"/>
    </source>
</evidence>
<dbReference type="GO" id="GO:0006820">
    <property type="term" value="P:monoatomic anion transport"/>
    <property type="evidence" value="ECO:0007669"/>
    <property type="project" value="TreeGrafter"/>
</dbReference>
<keyword evidence="12" id="KW-0325">Glycoprotein</keyword>
<evidence type="ECO:0000256" key="14">
    <source>
        <dbReference type="ARBA" id="ARBA00023329"/>
    </source>
</evidence>
<dbReference type="FunFam" id="1.20.1250.20:FF:000067">
    <property type="entry name" value="sialin isoform X2"/>
    <property type="match status" value="1"/>
</dbReference>
<comment type="subcellular location">
    <subcellularLocation>
        <location evidence="2">Basolateral cell membrane</location>
        <topology evidence="2">Multi-pass membrane protein</topology>
    </subcellularLocation>
    <subcellularLocation>
        <location evidence="3">Cytoplasmic vesicle</location>
        <location evidence="3">Secretory vesicle membrane</location>
        <topology evidence="3">Multi-pass membrane protein</topology>
    </subcellularLocation>
    <subcellularLocation>
        <location evidence="1">Cytoplasmic vesicle</location>
        <location evidence="1">Secretory vesicle</location>
        <location evidence="1">Synaptic vesicle membrane</location>
    </subcellularLocation>
    <subcellularLocation>
        <location evidence="4">Lysosome membrane</location>
    </subcellularLocation>
</comment>
<accession>A0AAE0VVF2</accession>
<keyword evidence="14" id="KW-0968">Cytoplasmic vesicle</keyword>
<dbReference type="AlphaFoldDB" id="A0AAE0VVF2"/>
<keyword evidence="11 27" id="KW-0472">Membrane</keyword>
<dbReference type="GO" id="GO:0030672">
    <property type="term" value="C:synaptic vesicle membrane"/>
    <property type="evidence" value="ECO:0007669"/>
    <property type="project" value="UniProtKB-SubCell"/>
</dbReference>